<dbReference type="InterPro" id="IPR037066">
    <property type="entry name" value="Plug_dom_sf"/>
</dbReference>
<keyword evidence="5 9" id="KW-0798">TonB box</keyword>
<gene>
    <name evidence="13" type="ORF">SAMN05216480_102259</name>
</gene>
<organism evidence="13 14">
    <name type="scientific">Pustulibacterium marinum</name>
    <dbReference type="NCBI Taxonomy" id="1224947"/>
    <lineage>
        <taxon>Bacteria</taxon>
        <taxon>Pseudomonadati</taxon>
        <taxon>Bacteroidota</taxon>
        <taxon>Flavobacteriia</taxon>
        <taxon>Flavobacteriales</taxon>
        <taxon>Flavobacteriaceae</taxon>
        <taxon>Pustulibacterium</taxon>
    </lineage>
</organism>
<dbReference type="SUPFAM" id="SSF49464">
    <property type="entry name" value="Carboxypeptidase regulatory domain-like"/>
    <property type="match status" value="1"/>
</dbReference>
<evidence type="ECO:0000313" key="14">
    <source>
        <dbReference type="Proteomes" id="UP000199138"/>
    </source>
</evidence>
<evidence type="ECO:0000256" key="2">
    <source>
        <dbReference type="ARBA" id="ARBA00022448"/>
    </source>
</evidence>
<evidence type="ECO:0000259" key="11">
    <source>
        <dbReference type="Pfam" id="PF00593"/>
    </source>
</evidence>
<comment type="similarity">
    <text evidence="8 9">Belongs to the TonB-dependent receptor family.</text>
</comment>
<dbReference type="InterPro" id="IPR023996">
    <property type="entry name" value="TonB-dep_OMP_SusC/RagA"/>
</dbReference>
<dbReference type="InterPro" id="IPR023997">
    <property type="entry name" value="TonB-dep_OMP_SusC/RagA_CS"/>
</dbReference>
<dbReference type="InterPro" id="IPR000531">
    <property type="entry name" value="Beta-barrel_TonB"/>
</dbReference>
<dbReference type="EMBL" id="FPBK01000002">
    <property type="protein sequence ID" value="SFU40000.1"/>
    <property type="molecule type" value="Genomic_DNA"/>
</dbReference>
<dbReference type="Proteomes" id="UP000199138">
    <property type="component" value="Unassembled WGS sequence"/>
</dbReference>
<evidence type="ECO:0000256" key="8">
    <source>
        <dbReference type="PROSITE-ProRule" id="PRU01360"/>
    </source>
</evidence>
<evidence type="ECO:0000313" key="13">
    <source>
        <dbReference type="EMBL" id="SFU40000.1"/>
    </source>
</evidence>
<dbReference type="Gene3D" id="2.60.40.1120">
    <property type="entry name" value="Carboxypeptidase-like, regulatory domain"/>
    <property type="match status" value="1"/>
</dbReference>
<dbReference type="InterPro" id="IPR008969">
    <property type="entry name" value="CarboxyPept-like_regulatory"/>
</dbReference>
<dbReference type="Gene3D" id="2.40.170.20">
    <property type="entry name" value="TonB-dependent receptor, beta-barrel domain"/>
    <property type="match status" value="1"/>
</dbReference>
<keyword evidence="4 8" id="KW-0812">Transmembrane</keyword>
<dbReference type="PROSITE" id="PS52016">
    <property type="entry name" value="TONB_DEPENDENT_REC_3"/>
    <property type="match status" value="1"/>
</dbReference>
<evidence type="ECO:0000256" key="4">
    <source>
        <dbReference type="ARBA" id="ARBA00022692"/>
    </source>
</evidence>
<accession>A0A1I7FV40</accession>
<dbReference type="STRING" id="1224947.SAMN05216480_102259"/>
<dbReference type="GO" id="GO:0000272">
    <property type="term" value="P:polysaccharide catabolic process"/>
    <property type="evidence" value="ECO:0007669"/>
    <property type="project" value="InterPro"/>
</dbReference>
<dbReference type="NCBIfam" id="TIGR04056">
    <property type="entry name" value="OMP_RagA_SusC"/>
    <property type="match status" value="1"/>
</dbReference>
<dbReference type="GO" id="GO:0009279">
    <property type="term" value="C:cell outer membrane"/>
    <property type="evidence" value="ECO:0007669"/>
    <property type="project" value="UniProtKB-SubCell"/>
</dbReference>
<dbReference type="Pfam" id="PF00593">
    <property type="entry name" value="TonB_dep_Rec_b-barrel"/>
    <property type="match status" value="1"/>
</dbReference>
<dbReference type="InterPro" id="IPR012910">
    <property type="entry name" value="Plug_dom"/>
</dbReference>
<keyword evidence="10" id="KW-0732">Signal</keyword>
<feature type="chain" id="PRO_5011482522" evidence="10">
    <location>
        <begin position="21"/>
        <end position="1022"/>
    </location>
</feature>
<protein>
    <submittedName>
        <fullName evidence="13">TonB-linked outer membrane protein, SusC/RagA family</fullName>
    </submittedName>
</protein>
<reference evidence="13 14" key="1">
    <citation type="submission" date="2016-10" db="EMBL/GenBank/DDBJ databases">
        <authorList>
            <person name="de Groot N.N."/>
        </authorList>
    </citation>
    <scope>NUCLEOTIDE SEQUENCE [LARGE SCALE GENOMIC DNA]</scope>
    <source>
        <strain evidence="13 14">CGMCC 1.12333</strain>
    </source>
</reference>
<dbReference type="SUPFAM" id="SSF56935">
    <property type="entry name" value="Porins"/>
    <property type="match status" value="1"/>
</dbReference>
<feature type="domain" description="TonB-dependent receptor-like beta-barrel" evidence="11">
    <location>
        <begin position="407"/>
        <end position="984"/>
    </location>
</feature>
<evidence type="ECO:0000256" key="9">
    <source>
        <dbReference type="RuleBase" id="RU003357"/>
    </source>
</evidence>
<evidence type="ECO:0000256" key="10">
    <source>
        <dbReference type="SAM" id="SignalP"/>
    </source>
</evidence>
<comment type="subcellular location">
    <subcellularLocation>
        <location evidence="1 8">Cell outer membrane</location>
        <topology evidence="1 8">Multi-pass membrane protein</topology>
    </subcellularLocation>
</comment>
<evidence type="ECO:0000256" key="1">
    <source>
        <dbReference type="ARBA" id="ARBA00004571"/>
    </source>
</evidence>
<keyword evidence="14" id="KW-1185">Reference proteome</keyword>
<dbReference type="Gene3D" id="2.170.130.10">
    <property type="entry name" value="TonB-dependent receptor, plug domain"/>
    <property type="match status" value="1"/>
</dbReference>
<dbReference type="InterPro" id="IPR036942">
    <property type="entry name" value="Beta-barrel_TonB_sf"/>
</dbReference>
<dbReference type="GO" id="GO:0004553">
    <property type="term" value="F:hydrolase activity, hydrolyzing O-glycosyl compounds"/>
    <property type="evidence" value="ECO:0007669"/>
    <property type="project" value="InterPro"/>
</dbReference>
<evidence type="ECO:0000256" key="6">
    <source>
        <dbReference type="ARBA" id="ARBA00023136"/>
    </source>
</evidence>
<evidence type="ECO:0000256" key="7">
    <source>
        <dbReference type="ARBA" id="ARBA00023237"/>
    </source>
</evidence>
<dbReference type="NCBIfam" id="TIGR04057">
    <property type="entry name" value="SusC_RagA_signa"/>
    <property type="match status" value="1"/>
</dbReference>
<evidence type="ECO:0000259" key="12">
    <source>
        <dbReference type="Pfam" id="PF07715"/>
    </source>
</evidence>
<dbReference type="AlphaFoldDB" id="A0A1I7FV40"/>
<evidence type="ECO:0000256" key="3">
    <source>
        <dbReference type="ARBA" id="ARBA00022452"/>
    </source>
</evidence>
<proteinExistence type="inferred from homology"/>
<dbReference type="InterPro" id="IPR002105">
    <property type="entry name" value="Dockerin_1_rpt"/>
</dbReference>
<dbReference type="Pfam" id="PF13715">
    <property type="entry name" value="CarbopepD_reg_2"/>
    <property type="match status" value="1"/>
</dbReference>
<keyword evidence="7 8" id="KW-0998">Cell outer membrane</keyword>
<feature type="domain" description="TonB-dependent receptor plug" evidence="12">
    <location>
        <begin position="115"/>
        <end position="220"/>
    </location>
</feature>
<keyword evidence="2 8" id="KW-0813">Transport</keyword>
<dbReference type="OrthoDB" id="9768177at2"/>
<sequence>MKKTYLFLLLCILGISGALAQATVNGTVVSKTDGMPIPGATVVPNGAQAQGVLTDFDGNFSFTVTEVSGTITVSYMGFATQEVSYEGDAMLRVALEEQVNSLDEVVLIGYGSSQKKDLTSAVATVDNVENIKSRPVSNFSDFLQGNLPGVTVTQDGGDPSSSASIVIRGMGTLNGQSPLTVVDGVPYYGPAINPNDIESVSVLKDAAAAAIYGAQASSGVIVIQTKKGRAGKMQVNIDSYAGFQSANNLPTPLNAEENNYVYNTAADNAGASRLSAHDASLNPWGAVTRTNWMDEIFRDAALYNVNASISGASEKAHYLTSFGYNKVDGVLIGTSKDRYSFRVKSDYDLSDRMTIGENVYFSKTEAIGTNTTSGYSGAIINAIYMPAAASVYNEDGTYQGVVPEDLSDFAGAYGDVYNPVALLLRPTTSNPVNYINANVYFNYEILDGFSFKSNYSYALTNTKYKRFVPMIPEIGRANSENYLYQSYSDTNRWIWDNQLNYKKSFGKHNLDLTAIYSAQHTDYEYFYQEGRGFSSEEGYNQYMSNATSLQPSVTDVYEDALTSAIGRAMYNYDNTYYLSASIRRDETSRLADGNKSDYFPSVSGAVRLTNLPVFDNSTLLNDLKLRGSWGEIGNINTVGYYSFDVPLSTNIAVMGEDGAYDANGTYVGQQSNPNLKWETTESFDIGLDAQLLENRLSLTLDYFSKRTKGMIIPGLEDSHQGTAAADVNGGEVKNTGWELAASYTGGGKDLNYTIRGNMSTVQNELVNLDGYNEAGIEYIQHSDEVRGVLRPFRSAVGEELYSYYLVPVMGIFQSQDEIDAYAQNGELIQPDAQPGDLKFEDVNNDGKIDSNDRKFMGSYLPDFTYSFGFTVNYKNWDLNALFQGVAGAKAFNAYKYSTYNASLQGYNLDNRVLNAWSEDNTSSDIPRLSTSDANGNFGTISSWYLENASYLRLKNVTLGYTLPTDFMNRIMEGSSLRFYVSADNIFTITDYSGMDPEVGNNGLDIGRYPLSSKYVAGLSLSF</sequence>
<feature type="signal peptide" evidence="10">
    <location>
        <begin position="1"/>
        <end position="20"/>
    </location>
</feature>
<keyword evidence="3 8" id="KW-1134">Transmembrane beta strand</keyword>
<dbReference type="Pfam" id="PF07715">
    <property type="entry name" value="Plug"/>
    <property type="match status" value="1"/>
</dbReference>
<name>A0A1I7FV40_9FLAO</name>
<dbReference type="RefSeq" id="WP_093023970.1">
    <property type="nucleotide sequence ID" value="NZ_FPBK01000002.1"/>
</dbReference>
<dbReference type="InterPro" id="IPR039426">
    <property type="entry name" value="TonB-dep_rcpt-like"/>
</dbReference>
<dbReference type="PROSITE" id="PS00448">
    <property type="entry name" value="CLOS_CELLULOSOME_RPT"/>
    <property type="match status" value="1"/>
</dbReference>
<keyword evidence="6 8" id="KW-0472">Membrane</keyword>
<evidence type="ECO:0000256" key="5">
    <source>
        <dbReference type="ARBA" id="ARBA00023077"/>
    </source>
</evidence>